<evidence type="ECO:0000256" key="3">
    <source>
        <dbReference type="ARBA" id="ARBA00008663"/>
    </source>
</evidence>
<dbReference type="eggNOG" id="KOG2323">
    <property type="taxonomic scope" value="Eukaryota"/>
</dbReference>
<dbReference type="InterPro" id="IPR015795">
    <property type="entry name" value="Pyrv_Knase_C"/>
</dbReference>
<dbReference type="Gene3D" id="3.40.1380.20">
    <property type="entry name" value="Pyruvate kinase, C-terminal domain"/>
    <property type="match status" value="1"/>
</dbReference>
<dbReference type="OMA" id="SHMGAMF"/>
<dbReference type="GO" id="GO:0000287">
    <property type="term" value="F:magnesium ion binding"/>
    <property type="evidence" value="ECO:0007669"/>
    <property type="project" value="InterPro"/>
</dbReference>
<dbReference type="UniPathway" id="UPA00109">
    <property type="reaction ID" value="UER00188"/>
</dbReference>
<dbReference type="SUPFAM" id="SSF51621">
    <property type="entry name" value="Phosphoenolpyruvate/pyruvate domain"/>
    <property type="match status" value="1"/>
</dbReference>
<keyword evidence="11 14" id="KW-0324">Glycolysis</keyword>
<keyword evidence="9" id="KW-0067">ATP-binding</keyword>
<dbReference type="Proteomes" id="UP000053201">
    <property type="component" value="Unassembled WGS sequence"/>
</dbReference>
<dbReference type="SUPFAM" id="SSF52935">
    <property type="entry name" value="PK C-terminal domain-like"/>
    <property type="match status" value="1"/>
</dbReference>
<name>A0A0L0H7L3_SPIPD</name>
<evidence type="ECO:0000256" key="11">
    <source>
        <dbReference type="ARBA" id="ARBA00023152"/>
    </source>
</evidence>
<dbReference type="VEuPathDB" id="FungiDB:SPPG_07716"/>
<evidence type="ECO:0000256" key="1">
    <source>
        <dbReference type="ARBA" id="ARBA00001958"/>
    </source>
</evidence>
<dbReference type="GeneID" id="27690913"/>
<evidence type="ECO:0000313" key="18">
    <source>
        <dbReference type="EMBL" id="KNC96886.1"/>
    </source>
</evidence>
<dbReference type="PANTHER" id="PTHR11817">
    <property type="entry name" value="PYRUVATE KINASE"/>
    <property type="match status" value="1"/>
</dbReference>
<dbReference type="InterPro" id="IPR001697">
    <property type="entry name" value="Pyr_Knase"/>
</dbReference>
<dbReference type="RefSeq" id="XP_016604926.1">
    <property type="nucleotide sequence ID" value="XM_016755873.1"/>
</dbReference>
<dbReference type="InterPro" id="IPR015813">
    <property type="entry name" value="Pyrv/PenolPyrv_kinase-like_dom"/>
</dbReference>
<dbReference type="Gene3D" id="2.40.33.10">
    <property type="entry name" value="PK beta-barrel domain-like"/>
    <property type="match status" value="1"/>
</dbReference>
<evidence type="ECO:0000256" key="15">
    <source>
        <dbReference type="SAM" id="MobiDB-lite"/>
    </source>
</evidence>
<dbReference type="Pfam" id="PF00224">
    <property type="entry name" value="PK"/>
    <property type="match status" value="2"/>
</dbReference>
<dbReference type="SUPFAM" id="SSF50800">
    <property type="entry name" value="PK beta-barrel domain-like"/>
    <property type="match status" value="1"/>
</dbReference>
<dbReference type="PRINTS" id="PR01050">
    <property type="entry name" value="PYRUVTKNASE"/>
</dbReference>
<evidence type="ECO:0000256" key="12">
    <source>
        <dbReference type="ARBA" id="ARBA00023317"/>
    </source>
</evidence>
<comment type="similarity">
    <text evidence="3 14">Belongs to the pyruvate kinase family.</text>
</comment>
<dbReference type="Pfam" id="PF02887">
    <property type="entry name" value="PK_C"/>
    <property type="match status" value="1"/>
</dbReference>
<evidence type="ECO:0000256" key="7">
    <source>
        <dbReference type="ARBA" id="ARBA00022741"/>
    </source>
</evidence>
<organism evidence="18 19">
    <name type="scientific">Spizellomyces punctatus (strain DAOM BR117)</name>
    <dbReference type="NCBI Taxonomy" id="645134"/>
    <lineage>
        <taxon>Eukaryota</taxon>
        <taxon>Fungi</taxon>
        <taxon>Fungi incertae sedis</taxon>
        <taxon>Chytridiomycota</taxon>
        <taxon>Chytridiomycota incertae sedis</taxon>
        <taxon>Chytridiomycetes</taxon>
        <taxon>Spizellomycetales</taxon>
        <taxon>Spizellomycetaceae</taxon>
        <taxon>Spizellomyces</taxon>
    </lineage>
</organism>
<dbReference type="EMBL" id="KQ257466">
    <property type="protein sequence ID" value="KNC96886.1"/>
    <property type="molecule type" value="Genomic_DNA"/>
</dbReference>
<feature type="compositionally biased region" description="Polar residues" evidence="15">
    <location>
        <begin position="520"/>
        <end position="537"/>
    </location>
</feature>
<evidence type="ECO:0000256" key="10">
    <source>
        <dbReference type="ARBA" id="ARBA00022842"/>
    </source>
</evidence>
<evidence type="ECO:0000256" key="8">
    <source>
        <dbReference type="ARBA" id="ARBA00022777"/>
    </source>
</evidence>
<evidence type="ECO:0000256" key="6">
    <source>
        <dbReference type="ARBA" id="ARBA00022723"/>
    </source>
</evidence>
<dbReference type="InterPro" id="IPR015793">
    <property type="entry name" value="Pyrv_Knase_brl"/>
</dbReference>
<keyword evidence="7" id="KW-0547">Nucleotide-binding</keyword>
<gene>
    <name evidence="18" type="ORF">SPPG_07716</name>
</gene>
<keyword evidence="5 14" id="KW-0808">Transferase</keyword>
<dbReference type="GO" id="GO:0005524">
    <property type="term" value="F:ATP binding"/>
    <property type="evidence" value="ECO:0007669"/>
    <property type="project" value="UniProtKB-KW"/>
</dbReference>
<keyword evidence="19" id="KW-1185">Reference proteome</keyword>
<sequence>MTMSPTSVSIPPCPTPSLAAAGTAEATSMKKKTLQKRRTKIVGTLGPASIPRIKELILAGVNMFRLNFSHIENPETQTPIIEEIRKHSDELNIAVAILGDLCGPKIRCNDFKPGPTIQLTPGRPVRLVVSSGPGTDGVITTKIPEVVQQLENGHRILLDDGNLTLRVARRISDTELECDVLVGGELKSHKGINVPDIRLGVAALTDKDKRDAQYAYRMRLEYVAMSFVQRVEDVEELKRLFGEWKNSDAQLSANSRGSVRHHPIHDDIEAEVDELEENWRPHIILKIEKPQALDVIDDLIRVGDGIMVARGDMGVEISLERVPVIQKMLIRKANAADKPVITATQMLETMINSPVPTRAEVSDVANAVFDGTDAVMLSAECATGKYPVETVQMMARVCQQAEDGDTYMHPQVITARDRGNRVNDGSGEFAYPIADATVAAAEEANASAIIVFTTLGSMAIYVAKRRPNRPIIAVTSSYSLYRRLVLNYGVYPTLTPVLKIRSLLSKGPVSTKSLPPEADTSPTKTSPTGQSPTKSGTMLLVSNTDQIYAQAERDILKTAEELGLQKGDPVVFCAGFHAPWPGLSNTLRIARFGDAVRSAKARHLWGDVVSGVRAGHATSKQSSA</sequence>
<dbReference type="Gene3D" id="3.20.20.60">
    <property type="entry name" value="Phosphoenolpyruvate-binding domains"/>
    <property type="match status" value="1"/>
</dbReference>
<keyword evidence="10 14" id="KW-0460">Magnesium</keyword>
<dbReference type="EC" id="2.7.1.40" evidence="4 14"/>
<reference evidence="18 19" key="1">
    <citation type="submission" date="2009-08" db="EMBL/GenBank/DDBJ databases">
        <title>The Genome Sequence of Spizellomyces punctatus strain DAOM BR117.</title>
        <authorList>
            <consortium name="The Broad Institute Genome Sequencing Platform"/>
            <person name="Russ C."/>
            <person name="Cuomo C."/>
            <person name="Shea T."/>
            <person name="Young S.K."/>
            <person name="Zeng Q."/>
            <person name="Koehrsen M."/>
            <person name="Haas B."/>
            <person name="Borodovsky M."/>
            <person name="Guigo R."/>
            <person name="Alvarado L."/>
            <person name="Berlin A."/>
            <person name="Bochicchio J."/>
            <person name="Borenstein D."/>
            <person name="Chapman S."/>
            <person name="Chen Z."/>
            <person name="Engels R."/>
            <person name="Freedman E."/>
            <person name="Gellesch M."/>
            <person name="Goldberg J."/>
            <person name="Griggs A."/>
            <person name="Gujja S."/>
            <person name="Heiman D."/>
            <person name="Hepburn T."/>
            <person name="Howarth C."/>
            <person name="Jen D."/>
            <person name="Larson L."/>
            <person name="Lewis B."/>
            <person name="Mehta T."/>
            <person name="Park D."/>
            <person name="Pearson M."/>
            <person name="Roberts A."/>
            <person name="Saif S."/>
            <person name="Shenoy N."/>
            <person name="Sisk P."/>
            <person name="Stolte C."/>
            <person name="Sykes S."/>
            <person name="Thomson T."/>
            <person name="Walk T."/>
            <person name="White J."/>
            <person name="Yandava C."/>
            <person name="Burger G."/>
            <person name="Gray M.W."/>
            <person name="Holland P.W.H."/>
            <person name="King N."/>
            <person name="Lang F.B.F."/>
            <person name="Roger A.J."/>
            <person name="Ruiz-Trillo I."/>
            <person name="Lander E."/>
            <person name="Nusbaum C."/>
        </authorList>
    </citation>
    <scope>NUCLEOTIDE SEQUENCE [LARGE SCALE GENOMIC DNA]</scope>
    <source>
        <strain evidence="18 19">DAOM BR117</strain>
    </source>
</reference>
<evidence type="ECO:0000256" key="14">
    <source>
        <dbReference type="RuleBase" id="RU000504"/>
    </source>
</evidence>
<dbReference type="GO" id="GO:0016301">
    <property type="term" value="F:kinase activity"/>
    <property type="evidence" value="ECO:0007669"/>
    <property type="project" value="UniProtKB-KW"/>
</dbReference>
<proteinExistence type="inferred from homology"/>
<accession>A0A0L0H7L3</accession>
<feature type="domain" description="Pyruvate kinase barrel" evidence="16">
    <location>
        <begin position="279"/>
        <end position="391"/>
    </location>
</feature>
<protein>
    <recommendedName>
        <fullName evidence="4 14">Pyruvate kinase</fullName>
        <ecNumber evidence="4 14">2.7.1.40</ecNumber>
    </recommendedName>
</protein>
<evidence type="ECO:0000259" key="16">
    <source>
        <dbReference type="Pfam" id="PF00224"/>
    </source>
</evidence>
<keyword evidence="6" id="KW-0479">Metal-binding</keyword>
<dbReference type="OrthoDB" id="108365at2759"/>
<evidence type="ECO:0000256" key="9">
    <source>
        <dbReference type="ARBA" id="ARBA00022840"/>
    </source>
</evidence>
<dbReference type="InParanoid" id="A0A0L0H7L3"/>
<evidence type="ECO:0000313" key="19">
    <source>
        <dbReference type="Proteomes" id="UP000053201"/>
    </source>
</evidence>
<dbReference type="STRING" id="645134.A0A0L0H7L3"/>
<comment type="catalytic activity">
    <reaction evidence="13 14">
        <text>pyruvate + ATP = phosphoenolpyruvate + ADP + H(+)</text>
        <dbReference type="Rhea" id="RHEA:18157"/>
        <dbReference type="ChEBI" id="CHEBI:15361"/>
        <dbReference type="ChEBI" id="CHEBI:15378"/>
        <dbReference type="ChEBI" id="CHEBI:30616"/>
        <dbReference type="ChEBI" id="CHEBI:58702"/>
        <dbReference type="ChEBI" id="CHEBI:456216"/>
        <dbReference type="EC" id="2.7.1.40"/>
    </reaction>
</comment>
<feature type="domain" description="Pyruvate kinase C-terminal" evidence="17">
    <location>
        <begin position="433"/>
        <end position="496"/>
    </location>
</feature>
<comment type="cofactor">
    <cofactor evidence="1">
        <name>K(+)</name>
        <dbReference type="ChEBI" id="CHEBI:29103"/>
    </cofactor>
</comment>
<dbReference type="AlphaFoldDB" id="A0A0L0H7L3"/>
<dbReference type="InterPro" id="IPR011037">
    <property type="entry name" value="Pyrv_Knase-like_insert_dom_sf"/>
</dbReference>
<keyword evidence="12 18" id="KW-0670">Pyruvate</keyword>
<evidence type="ECO:0000256" key="4">
    <source>
        <dbReference type="ARBA" id="ARBA00012142"/>
    </source>
</evidence>
<comment type="pathway">
    <text evidence="2 14">Carbohydrate degradation; glycolysis; pyruvate from D-glyceraldehyde 3-phosphate: step 5/5.</text>
</comment>
<evidence type="ECO:0000256" key="13">
    <source>
        <dbReference type="ARBA" id="ARBA00048152"/>
    </source>
</evidence>
<keyword evidence="8 14" id="KW-0418">Kinase</keyword>
<feature type="domain" description="Pyruvate kinase barrel" evidence="16">
    <location>
        <begin position="37"/>
        <end position="250"/>
    </location>
</feature>
<dbReference type="GO" id="GO:0030955">
    <property type="term" value="F:potassium ion binding"/>
    <property type="evidence" value="ECO:0007669"/>
    <property type="project" value="InterPro"/>
</dbReference>
<evidence type="ECO:0000256" key="5">
    <source>
        <dbReference type="ARBA" id="ARBA00022679"/>
    </source>
</evidence>
<evidence type="ECO:0000259" key="17">
    <source>
        <dbReference type="Pfam" id="PF02887"/>
    </source>
</evidence>
<dbReference type="InterPro" id="IPR040442">
    <property type="entry name" value="Pyrv_kinase-like_dom_sf"/>
</dbReference>
<feature type="region of interest" description="Disordered" evidence="15">
    <location>
        <begin position="508"/>
        <end position="537"/>
    </location>
</feature>
<dbReference type="GO" id="GO:0004743">
    <property type="term" value="F:pyruvate kinase activity"/>
    <property type="evidence" value="ECO:0007669"/>
    <property type="project" value="UniProtKB-EC"/>
</dbReference>
<evidence type="ECO:0000256" key="2">
    <source>
        <dbReference type="ARBA" id="ARBA00004997"/>
    </source>
</evidence>
<dbReference type="InterPro" id="IPR036918">
    <property type="entry name" value="Pyrv_Knase_C_sf"/>
</dbReference>
<dbReference type="InterPro" id="IPR015806">
    <property type="entry name" value="Pyrv_Knase_insert_dom_sf"/>
</dbReference>